<protein>
    <submittedName>
        <fullName evidence="1">Uncharacterized protein</fullName>
    </submittedName>
</protein>
<sequence length="46" mass="5663">MLQQINQILDDMRWTMEVLSNSQLPIKQHNQYKFECFLQSTNSQWF</sequence>
<gene>
    <name evidence="1" type="ORF">POCTA_138.1.T0310291</name>
</gene>
<comment type="caution">
    <text evidence="1">The sequence shown here is derived from an EMBL/GenBank/DDBJ whole genome shotgun (WGS) entry which is preliminary data.</text>
</comment>
<dbReference type="AlphaFoldDB" id="A0A8S1TYK9"/>
<evidence type="ECO:0000313" key="1">
    <source>
        <dbReference type="EMBL" id="CAD8156099.1"/>
    </source>
</evidence>
<organism evidence="1 2">
    <name type="scientific">Paramecium octaurelia</name>
    <dbReference type="NCBI Taxonomy" id="43137"/>
    <lineage>
        <taxon>Eukaryota</taxon>
        <taxon>Sar</taxon>
        <taxon>Alveolata</taxon>
        <taxon>Ciliophora</taxon>
        <taxon>Intramacronucleata</taxon>
        <taxon>Oligohymenophorea</taxon>
        <taxon>Peniculida</taxon>
        <taxon>Parameciidae</taxon>
        <taxon>Paramecium</taxon>
    </lineage>
</organism>
<name>A0A8S1TYK9_PAROT</name>
<proteinExistence type="predicted"/>
<accession>A0A8S1TYK9</accession>
<reference evidence="1" key="1">
    <citation type="submission" date="2021-01" db="EMBL/GenBank/DDBJ databases">
        <authorList>
            <consortium name="Genoscope - CEA"/>
            <person name="William W."/>
        </authorList>
    </citation>
    <scope>NUCLEOTIDE SEQUENCE</scope>
</reference>
<dbReference type="EMBL" id="CAJJDP010000031">
    <property type="protein sequence ID" value="CAD8156099.1"/>
    <property type="molecule type" value="Genomic_DNA"/>
</dbReference>
<evidence type="ECO:0000313" key="2">
    <source>
        <dbReference type="Proteomes" id="UP000683925"/>
    </source>
</evidence>
<keyword evidence="2" id="KW-1185">Reference proteome</keyword>
<dbReference type="Proteomes" id="UP000683925">
    <property type="component" value="Unassembled WGS sequence"/>
</dbReference>